<comment type="caution">
    <text evidence="1">The sequence shown here is derived from an EMBL/GenBank/DDBJ whole genome shotgun (WGS) entry which is preliminary data.</text>
</comment>
<evidence type="ECO:0000313" key="1">
    <source>
        <dbReference type="EMBL" id="CAH1222202.1"/>
    </source>
</evidence>
<proteinExistence type="predicted"/>
<name>A0ABM9CTY2_9BACL</name>
<dbReference type="Proteomes" id="UP000838324">
    <property type="component" value="Unassembled WGS sequence"/>
</dbReference>
<dbReference type="EMBL" id="CAKMMG010000011">
    <property type="protein sequence ID" value="CAH1222202.1"/>
    <property type="molecule type" value="Genomic_DNA"/>
</dbReference>
<protein>
    <submittedName>
        <fullName evidence="1">Uncharacterized protein</fullName>
    </submittedName>
</protein>
<gene>
    <name evidence="1" type="ORF">PAECIP111892_05119</name>
</gene>
<sequence length="177" mass="19054">MNVIILFLSLLSSYVASPGEQEHVPAAFFSVQPEVILAFEHSVAPSPRINSFDSLAGASLYMSKQELLLDKGTPLNIAPDPWQECLEYQYADMSAGICEGVVTYIHVTPAQAGQYGLKLNGEALDPANSNVGELLGTPDYVAEDGDVYIRGSAALKIYRNAHSGEWDGIDLFDANAS</sequence>
<keyword evidence="2" id="KW-1185">Reference proteome</keyword>
<evidence type="ECO:0000313" key="2">
    <source>
        <dbReference type="Proteomes" id="UP000838324"/>
    </source>
</evidence>
<organism evidence="1 2">
    <name type="scientific">Paenibacillus auburnensis</name>
    <dbReference type="NCBI Taxonomy" id="2905649"/>
    <lineage>
        <taxon>Bacteria</taxon>
        <taxon>Bacillati</taxon>
        <taxon>Bacillota</taxon>
        <taxon>Bacilli</taxon>
        <taxon>Bacillales</taxon>
        <taxon>Paenibacillaceae</taxon>
        <taxon>Paenibacillus</taxon>
    </lineage>
</organism>
<accession>A0ABM9CTY2</accession>
<reference evidence="1" key="1">
    <citation type="submission" date="2022-01" db="EMBL/GenBank/DDBJ databases">
        <authorList>
            <person name="Criscuolo A."/>
        </authorList>
    </citation>
    <scope>NUCLEOTIDE SEQUENCE</scope>
    <source>
        <strain evidence="1">CIP111892</strain>
    </source>
</reference>
<dbReference type="RefSeq" id="WP_236336983.1">
    <property type="nucleotide sequence ID" value="NZ_CAKMMG010000011.1"/>
</dbReference>